<dbReference type="CDD" id="cd03425">
    <property type="entry name" value="NUDIX_MutT_NudA_like"/>
    <property type="match status" value="1"/>
</dbReference>
<comment type="similarity">
    <text evidence="2">Belongs to the Nudix hydrolase family.</text>
</comment>
<protein>
    <recommendedName>
        <fullName evidence="11">8-oxo-dGTP diphosphatase</fullName>
        <ecNumber evidence="11">3.6.1.55</ecNumber>
    </recommendedName>
</protein>
<reference evidence="13" key="2">
    <citation type="submission" date="2022-08" db="EMBL/GenBank/DDBJ databases">
        <authorList>
            <person name="Poehlein A."/>
            <person name="Guzman J."/>
            <person name="Daniel R."/>
            <person name="Vilcinskas A."/>
        </authorList>
    </citation>
    <scope>NUCLEOTIDE SEQUENCE</scope>
    <source>
        <strain evidence="13">G314FT</strain>
    </source>
</reference>
<comment type="catalytic activity">
    <reaction evidence="10">
        <text>8-oxo-dGTP + H2O = 8-oxo-dGMP + diphosphate + H(+)</text>
        <dbReference type="Rhea" id="RHEA:31575"/>
        <dbReference type="ChEBI" id="CHEBI:15377"/>
        <dbReference type="ChEBI" id="CHEBI:15378"/>
        <dbReference type="ChEBI" id="CHEBI:33019"/>
        <dbReference type="ChEBI" id="CHEBI:63224"/>
        <dbReference type="ChEBI" id="CHEBI:77896"/>
        <dbReference type="EC" id="3.6.1.55"/>
    </reaction>
</comment>
<keyword evidence="5" id="KW-0479">Metal-binding</keyword>
<dbReference type="SUPFAM" id="SSF55811">
    <property type="entry name" value="Nudix"/>
    <property type="match status" value="1"/>
</dbReference>
<keyword evidence="6" id="KW-0227">DNA damage</keyword>
<evidence type="ECO:0000256" key="3">
    <source>
        <dbReference type="ARBA" id="ARBA00022457"/>
    </source>
</evidence>
<feature type="domain" description="Nudix hydrolase" evidence="12">
    <location>
        <begin position="3"/>
        <end position="129"/>
    </location>
</feature>
<proteinExistence type="inferred from homology"/>
<gene>
    <name evidence="13" type="primary">mutT</name>
    <name evidence="13" type="ORF">G314FT_02580</name>
</gene>
<evidence type="ECO:0000256" key="1">
    <source>
        <dbReference type="ARBA" id="ARBA00001946"/>
    </source>
</evidence>
<accession>A0ABY5NXB2</accession>
<dbReference type="InterPro" id="IPR020476">
    <property type="entry name" value="Nudix_hydrolase"/>
</dbReference>
<dbReference type="InterPro" id="IPR000086">
    <property type="entry name" value="NUDIX_hydrolase_dom"/>
</dbReference>
<dbReference type="PANTHER" id="PTHR47707:SF1">
    <property type="entry name" value="NUDIX HYDROLASE FAMILY PROTEIN"/>
    <property type="match status" value="1"/>
</dbReference>
<evidence type="ECO:0000256" key="8">
    <source>
        <dbReference type="ARBA" id="ARBA00022842"/>
    </source>
</evidence>
<dbReference type="PANTHER" id="PTHR47707">
    <property type="entry name" value="8-OXO-DGTP DIPHOSPHATASE"/>
    <property type="match status" value="1"/>
</dbReference>
<evidence type="ECO:0000256" key="6">
    <source>
        <dbReference type="ARBA" id="ARBA00022763"/>
    </source>
</evidence>
<dbReference type="Gene3D" id="3.90.79.10">
    <property type="entry name" value="Nucleoside Triphosphate Pyrophosphohydrolase"/>
    <property type="match status" value="1"/>
</dbReference>
<dbReference type="Proteomes" id="UP001058273">
    <property type="component" value="Chromosome"/>
</dbReference>
<evidence type="ECO:0000256" key="9">
    <source>
        <dbReference type="ARBA" id="ARBA00023204"/>
    </source>
</evidence>
<dbReference type="InterPro" id="IPR047127">
    <property type="entry name" value="MutT-like"/>
</dbReference>
<evidence type="ECO:0000313" key="14">
    <source>
        <dbReference type="Proteomes" id="UP001058273"/>
    </source>
</evidence>
<keyword evidence="14" id="KW-1185">Reference proteome</keyword>
<evidence type="ECO:0000256" key="7">
    <source>
        <dbReference type="ARBA" id="ARBA00022801"/>
    </source>
</evidence>
<sequence length="134" mass="15388">MMKDIYVVGAIIVKKDKIFCCQRGLEKTLAEKWEFPGGKIEMGETKQQALVRELVEELEISVEMKEPEYAHVSFHYDFGTVHLTTFICELKSGKPKLTEHLQARWVPIKQLNTLDWAPADRPIVQKLMEVGIDG</sequence>
<keyword evidence="4" id="KW-0235">DNA replication</keyword>
<dbReference type="GO" id="GO:0035539">
    <property type="term" value="F:8-oxo-7,8-dihydrodeoxyguanosine triphosphate pyrophosphatase activity"/>
    <property type="evidence" value="ECO:0007669"/>
    <property type="project" value="UniProtKB-EC"/>
</dbReference>
<organism evidence="13 14">
    <name type="scientific">Vagococcus luciliae</name>
    <dbReference type="NCBI Taxonomy" id="2920380"/>
    <lineage>
        <taxon>Bacteria</taxon>
        <taxon>Bacillati</taxon>
        <taxon>Bacillota</taxon>
        <taxon>Bacilli</taxon>
        <taxon>Lactobacillales</taxon>
        <taxon>Enterococcaceae</taxon>
        <taxon>Vagococcus</taxon>
    </lineage>
</organism>
<comment type="cofactor">
    <cofactor evidence="1">
        <name>Mg(2+)</name>
        <dbReference type="ChEBI" id="CHEBI:18420"/>
    </cofactor>
</comment>
<evidence type="ECO:0000256" key="4">
    <source>
        <dbReference type="ARBA" id="ARBA00022705"/>
    </source>
</evidence>
<evidence type="ECO:0000256" key="10">
    <source>
        <dbReference type="ARBA" id="ARBA00035861"/>
    </source>
</evidence>
<dbReference type="PROSITE" id="PS51462">
    <property type="entry name" value="NUDIX"/>
    <property type="match status" value="1"/>
</dbReference>
<keyword evidence="9" id="KW-0234">DNA repair</keyword>
<dbReference type="RefSeq" id="WP_257701751.1">
    <property type="nucleotide sequence ID" value="NZ_CP102451.1"/>
</dbReference>
<dbReference type="Pfam" id="PF00293">
    <property type="entry name" value="NUDIX"/>
    <property type="match status" value="1"/>
</dbReference>
<dbReference type="InterPro" id="IPR015797">
    <property type="entry name" value="NUDIX_hydrolase-like_dom_sf"/>
</dbReference>
<name>A0ABY5NXB2_9ENTE</name>
<keyword evidence="3" id="KW-0515">Mutator protein</keyword>
<dbReference type="PRINTS" id="PR00502">
    <property type="entry name" value="NUDIXFAMILY"/>
</dbReference>
<dbReference type="EMBL" id="CP102451">
    <property type="protein sequence ID" value="UUV98167.1"/>
    <property type="molecule type" value="Genomic_DNA"/>
</dbReference>
<reference evidence="13" key="1">
    <citation type="submission" date="2022-08" db="EMBL/GenBank/DDBJ databases">
        <title>Genome sequence of Vagococcus luciliae DSM 112651.</title>
        <authorList>
            <person name="Juan G."/>
            <person name="Anja P."/>
            <person name="Rolf D."/>
            <person name="Kampfer P."/>
            <person name="Vilcinskas A."/>
        </authorList>
    </citation>
    <scope>NUCLEOTIDE SEQUENCE</scope>
    <source>
        <strain evidence="13">G314FT</strain>
    </source>
</reference>
<evidence type="ECO:0000313" key="13">
    <source>
        <dbReference type="EMBL" id="UUV98167.1"/>
    </source>
</evidence>
<evidence type="ECO:0000256" key="2">
    <source>
        <dbReference type="ARBA" id="ARBA00005582"/>
    </source>
</evidence>
<evidence type="ECO:0000259" key="12">
    <source>
        <dbReference type="PROSITE" id="PS51462"/>
    </source>
</evidence>
<dbReference type="EC" id="3.6.1.55" evidence="11"/>
<evidence type="ECO:0000256" key="5">
    <source>
        <dbReference type="ARBA" id="ARBA00022723"/>
    </source>
</evidence>
<keyword evidence="8" id="KW-0460">Magnesium</keyword>
<evidence type="ECO:0000256" key="11">
    <source>
        <dbReference type="ARBA" id="ARBA00038905"/>
    </source>
</evidence>
<keyword evidence="7 13" id="KW-0378">Hydrolase</keyword>